<evidence type="ECO:0000256" key="1">
    <source>
        <dbReference type="ARBA" id="ARBA00005190"/>
    </source>
</evidence>
<feature type="domain" description="Carbohydrate kinase FGGY C-terminal" evidence="12">
    <location>
        <begin position="259"/>
        <end position="449"/>
    </location>
</feature>
<dbReference type="GO" id="GO:0019563">
    <property type="term" value="P:glycerol catabolic process"/>
    <property type="evidence" value="ECO:0007669"/>
    <property type="project" value="UniProtKB-UniRule"/>
</dbReference>
<dbReference type="GO" id="GO:0005524">
    <property type="term" value="F:ATP binding"/>
    <property type="evidence" value="ECO:0007669"/>
    <property type="project" value="UniProtKB-UniRule"/>
</dbReference>
<feature type="binding site" evidence="9">
    <location>
        <position position="15"/>
    </location>
    <ligand>
        <name>ADP</name>
        <dbReference type="ChEBI" id="CHEBI:456216"/>
    </ligand>
</feature>
<keyword evidence="14" id="KW-1185">Reference proteome</keyword>
<keyword evidence="6 9" id="KW-0319">Glycerol metabolism</keyword>
<dbReference type="InterPro" id="IPR000577">
    <property type="entry name" value="Carb_kinase_FGGY"/>
</dbReference>
<evidence type="ECO:0000259" key="12">
    <source>
        <dbReference type="Pfam" id="PF02782"/>
    </source>
</evidence>
<organism evidence="13 14">
    <name type="scientific">Roseovarius tolerans</name>
    <dbReference type="NCBI Taxonomy" id="74031"/>
    <lineage>
        <taxon>Bacteria</taxon>
        <taxon>Pseudomonadati</taxon>
        <taxon>Pseudomonadota</taxon>
        <taxon>Alphaproteobacteria</taxon>
        <taxon>Rhodobacterales</taxon>
        <taxon>Roseobacteraceae</taxon>
        <taxon>Roseovarius</taxon>
    </lineage>
</organism>
<sequence>MTHILAIDQGTTSSRAILFDAEMRIRAVAQEEFDQHFPQSGWVEHEATDLWSTTAGTCRAVIEKAGLNIADVAAIGITNQRETTVVWDRHTGQAVHRAIVWQDRRTADYCGQLREAGHEPMVTERTGLLLDPYFSGTKLRWILENVEGAREKAAAGDLLFGTVDSFLIWKLTGGRVHATDATNAARTLLYDIRKGRWSETICDLLGIPMQMLPEVRDSADDYGHARADLFGREIPIRGVAGDQQAATVGQACFQPGMLKSTYGTGCFALLNTGTTPVVSKNRLLTTIAYQLDGQPTYALEGSIFVAGAVVQWLRDGLKMIRHASETQPLAEKADPNQNVILVPAFTGLGAPYWQPECRGAIFGLTRNSRPEEFARAALESVGFQTRDLLQAMRDDWAGHGADAVLRVDGGMSASDWAMQFLSDIIDAPVDRPEVLETTALGAAWLAGMQIGLYPGQAEFAETWALERQFLPKMEAAERKTKTDAWKRAVEATLAF</sequence>
<keyword evidence="5 9" id="KW-0418">Kinase</keyword>
<comment type="caution">
    <text evidence="13">The sequence shown here is derived from an EMBL/GenBank/DDBJ whole genome shotgun (WGS) entry which is preliminary data.</text>
</comment>
<feature type="binding site" evidence="9">
    <location>
        <position position="264"/>
    </location>
    <ligand>
        <name>ADP</name>
        <dbReference type="ChEBI" id="CHEBI:456216"/>
    </ligand>
</feature>
<feature type="binding site" evidence="9">
    <location>
        <position position="410"/>
    </location>
    <ligand>
        <name>ADP</name>
        <dbReference type="ChEBI" id="CHEBI:456216"/>
    </ligand>
</feature>
<evidence type="ECO:0000256" key="4">
    <source>
        <dbReference type="ARBA" id="ARBA00022741"/>
    </source>
</evidence>
<dbReference type="InterPro" id="IPR043129">
    <property type="entry name" value="ATPase_NBD"/>
</dbReference>
<comment type="function">
    <text evidence="9">Key enzyme in the regulation of glycerol uptake and metabolism. Catalyzes the phosphorylation of glycerol to yield sn-glycerol 3-phosphate.</text>
</comment>
<dbReference type="CDD" id="cd07786">
    <property type="entry name" value="FGGY_EcGK_like"/>
    <property type="match status" value="1"/>
</dbReference>
<dbReference type="EC" id="2.7.1.30" evidence="9"/>
<feature type="binding site" evidence="9">
    <location>
        <position position="82"/>
    </location>
    <ligand>
        <name>glycerol</name>
        <dbReference type="ChEBI" id="CHEBI:17754"/>
    </ligand>
</feature>
<dbReference type="GO" id="GO:0006072">
    <property type="term" value="P:glycerol-3-phosphate metabolic process"/>
    <property type="evidence" value="ECO:0007669"/>
    <property type="project" value="InterPro"/>
</dbReference>
<dbReference type="GO" id="GO:0004370">
    <property type="term" value="F:glycerol kinase activity"/>
    <property type="evidence" value="ECO:0007669"/>
    <property type="project" value="UniProtKB-UniRule"/>
</dbReference>
<dbReference type="NCBIfam" id="TIGR01311">
    <property type="entry name" value="glycerol_kin"/>
    <property type="match status" value="1"/>
</dbReference>
<evidence type="ECO:0000313" key="14">
    <source>
        <dbReference type="Proteomes" id="UP000037046"/>
    </source>
</evidence>
<feature type="binding site" evidence="9">
    <location>
        <position position="311"/>
    </location>
    <ligand>
        <name>ATP</name>
        <dbReference type="ChEBI" id="CHEBI:30616"/>
    </ligand>
</feature>
<accession>A0A0L6CZP5</accession>
<proteinExistence type="inferred from homology"/>
<evidence type="ECO:0000256" key="7">
    <source>
        <dbReference type="ARBA" id="ARBA00022840"/>
    </source>
</evidence>
<dbReference type="FunFam" id="3.30.420.40:FF:000007">
    <property type="entry name" value="Glycerol kinase"/>
    <property type="match status" value="1"/>
</dbReference>
<evidence type="ECO:0000256" key="2">
    <source>
        <dbReference type="ARBA" id="ARBA00009156"/>
    </source>
</evidence>
<feature type="binding site" evidence="9">
    <location>
        <position position="11"/>
    </location>
    <ligand>
        <name>ATP</name>
        <dbReference type="ChEBI" id="CHEBI:30616"/>
    </ligand>
</feature>
<dbReference type="PROSITE" id="PS00933">
    <property type="entry name" value="FGGY_KINASES_1"/>
    <property type="match status" value="1"/>
</dbReference>
<dbReference type="InterPro" id="IPR018483">
    <property type="entry name" value="Carb_kinase_FGGY_CS"/>
</dbReference>
<dbReference type="Gene3D" id="3.30.420.40">
    <property type="match status" value="2"/>
</dbReference>
<dbReference type="GO" id="GO:0005829">
    <property type="term" value="C:cytosol"/>
    <property type="evidence" value="ECO:0007669"/>
    <property type="project" value="TreeGrafter"/>
</dbReference>
<evidence type="ECO:0000256" key="6">
    <source>
        <dbReference type="ARBA" id="ARBA00022798"/>
    </source>
</evidence>
<feature type="binding site" evidence="9">
    <location>
        <position position="133"/>
    </location>
    <ligand>
        <name>sn-glycerol 3-phosphate</name>
        <dbReference type="ChEBI" id="CHEBI:57597"/>
    </ligand>
</feature>
<dbReference type="Pfam" id="PF02782">
    <property type="entry name" value="FGGY_C"/>
    <property type="match status" value="1"/>
</dbReference>
<dbReference type="UniPathway" id="UPA00618">
    <property type="reaction ID" value="UER00672"/>
</dbReference>
<dbReference type="PANTHER" id="PTHR10196">
    <property type="entry name" value="SUGAR KINASE"/>
    <property type="match status" value="1"/>
</dbReference>
<dbReference type="NCBIfam" id="NF000756">
    <property type="entry name" value="PRK00047.1"/>
    <property type="match status" value="1"/>
</dbReference>
<keyword evidence="7 9" id="KW-0067">ATP-binding</keyword>
<dbReference type="FunFam" id="3.30.420.40:FF:000008">
    <property type="entry name" value="Glycerol kinase"/>
    <property type="match status" value="1"/>
</dbReference>
<dbReference type="InterPro" id="IPR018485">
    <property type="entry name" value="FGGY_C"/>
</dbReference>
<feature type="binding site" evidence="9">
    <location>
        <position position="81"/>
    </location>
    <ligand>
        <name>glycerol</name>
        <dbReference type="ChEBI" id="CHEBI:17754"/>
    </ligand>
</feature>
<dbReference type="EMBL" id="LGVV01000001">
    <property type="protein sequence ID" value="KNX43302.1"/>
    <property type="molecule type" value="Genomic_DNA"/>
</dbReference>
<dbReference type="Pfam" id="PF00370">
    <property type="entry name" value="FGGY_N"/>
    <property type="match status" value="1"/>
</dbReference>
<dbReference type="Proteomes" id="UP000037046">
    <property type="component" value="Unassembled WGS sequence"/>
</dbReference>
<feature type="binding site" evidence="9">
    <location>
        <position position="243"/>
    </location>
    <ligand>
        <name>glycerol</name>
        <dbReference type="ChEBI" id="CHEBI:17754"/>
    </ligand>
</feature>
<feature type="binding site" evidence="9">
    <location>
        <position position="307"/>
    </location>
    <ligand>
        <name>ATP</name>
        <dbReference type="ChEBI" id="CHEBI:30616"/>
    </ligand>
</feature>
<dbReference type="HAMAP" id="MF_00186">
    <property type="entry name" value="Glycerol_kin"/>
    <property type="match status" value="1"/>
</dbReference>
<feature type="binding site" evidence="9">
    <location>
        <position position="133"/>
    </location>
    <ligand>
        <name>glycerol</name>
        <dbReference type="ChEBI" id="CHEBI:17754"/>
    </ligand>
</feature>
<dbReference type="RefSeq" id="WP_050661057.1">
    <property type="nucleotide sequence ID" value="NZ_CP118494.1"/>
</dbReference>
<comment type="pathway">
    <text evidence="1 9">Polyol metabolism; glycerol degradation via glycerol kinase pathway; sn-glycerol 3-phosphate from glycerol: step 1/1.</text>
</comment>
<protein>
    <recommendedName>
        <fullName evidence="9">Glycerol kinase</fullName>
        <ecNumber evidence="9">2.7.1.30</ecNumber>
    </recommendedName>
    <alternativeName>
        <fullName evidence="9">ATP:glycerol 3-phosphotransferase</fullName>
    </alternativeName>
    <alternativeName>
        <fullName evidence="9">Glycerokinase</fullName>
        <shortName evidence="9">GK</shortName>
    </alternativeName>
</protein>
<gene>
    <name evidence="9 13" type="primary">glpK</name>
    <name evidence="13" type="ORF">ROTO_00910</name>
</gene>
<feature type="binding site" evidence="9">
    <location>
        <position position="307"/>
    </location>
    <ligand>
        <name>ADP</name>
        <dbReference type="ChEBI" id="CHEBI:456216"/>
    </ligand>
</feature>
<dbReference type="PROSITE" id="PS00445">
    <property type="entry name" value="FGGY_KINASES_2"/>
    <property type="match status" value="1"/>
</dbReference>
<feature type="binding site" evidence="9">
    <location>
        <position position="81"/>
    </location>
    <ligand>
        <name>sn-glycerol 3-phosphate</name>
        <dbReference type="ChEBI" id="CHEBI:57597"/>
    </ligand>
</feature>
<keyword evidence="3 9" id="KW-0808">Transferase</keyword>
<dbReference type="InterPro" id="IPR018484">
    <property type="entry name" value="FGGY_N"/>
</dbReference>
<dbReference type="PIRSF" id="PIRSF000538">
    <property type="entry name" value="GlpK"/>
    <property type="match status" value="1"/>
</dbReference>
<evidence type="ECO:0000256" key="10">
    <source>
        <dbReference type="RuleBase" id="RU003733"/>
    </source>
</evidence>
<dbReference type="PATRIC" id="fig|74031.6.peg.92"/>
<reference evidence="14" key="1">
    <citation type="submission" date="2015-07" db="EMBL/GenBank/DDBJ databases">
        <title>Draft Genome Sequence of Roseovarius tolerans EL-164, a producer of N-Acylated Alanine Methyl Esters (NAMEs).</title>
        <authorList>
            <person name="Voget S."/>
            <person name="Bruns H."/>
            <person name="Wagner-Doebler I."/>
            <person name="Schulz S."/>
            <person name="Daniel R."/>
        </authorList>
    </citation>
    <scope>NUCLEOTIDE SEQUENCE [LARGE SCALE GENOMIC DNA]</scope>
    <source>
        <strain evidence="14">EL-164</strain>
    </source>
</reference>
<feature type="binding site" evidence="9">
    <location>
        <position position="11"/>
    </location>
    <ligand>
        <name>ADP</name>
        <dbReference type="ChEBI" id="CHEBI:456216"/>
    </ligand>
</feature>
<evidence type="ECO:0000256" key="8">
    <source>
        <dbReference type="ARBA" id="ARBA00052101"/>
    </source>
</evidence>
<evidence type="ECO:0000313" key="13">
    <source>
        <dbReference type="EMBL" id="KNX43302.1"/>
    </source>
</evidence>
<dbReference type="InterPro" id="IPR005999">
    <property type="entry name" value="Glycerol_kin"/>
</dbReference>
<feature type="binding site" evidence="9">
    <location>
        <position position="11"/>
    </location>
    <ligand>
        <name>sn-glycerol 3-phosphate</name>
        <dbReference type="ChEBI" id="CHEBI:57597"/>
    </ligand>
</feature>
<name>A0A0L6CZP5_9RHOB</name>
<feature type="binding site" evidence="9">
    <location>
        <position position="82"/>
    </location>
    <ligand>
        <name>sn-glycerol 3-phosphate</name>
        <dbReference type="ChEBI" id="CHEBI:57597"/>
    </ligand>
</feature>
<feature type="binding site" evidence="9">
    <location>
        <position position="242"/>
    </location>
    <ligand>
        <name>sn-glycerol 3-phosphate</name>
        <dbReference type="ChEBI" id="CHEBI:57597"/>
    </ligand>
</feature>
<comment type="catalytic activity">
    <reaction evidence="8 9">
        <text>glycerol + ATP = sn-glycerol 3-phosphate + ADP + H(+)</text>
        <dbReference type="Rhea" id="RHEA:21644"/>
        <dbReference type="ChEBI" id="CHEBI:15378"/>
        <dbReference type="ChEBI" id="CHEBI:17754"/>
        <dbReference type="ChEBI" id="CHEBI:30616"/>
        <dbReference type="ChEBI" id="CHEBI:57597"/>
        <dbReference type="ChEBI" id="CHEBI:456216"/>
        <dbReference type="EC" id="2.7.1.30"/>
    </reaction>
</comment>
<feature type="binding site" evidence="9">
    <location>
        <position position="410"/>
    </location>
    <ligand>
        <name>ATP</name>
        <dbReference type="ChEBI" id="CHEBI:30616"/>
    </ligand>
</feature>
<evidence type="ECO:0000259" key="11">
    <source>
        <dbReference type="Pfam" id="PF00370"/>
    </source>
</evidence>
<feature type="binding site" evidence="9">
    <location>
        <position position="264"/>
    </location>
    <ligand>
        <name>ATP</name>
        <dbReference type="ChEBI" id="CHEBI:30616"/>
    </ligand>
</feature>
<dbReference type="OrthoDB" id="9805576at2"/>
<feature type="binding site" evidence="9">
    <location>
        <position position="13"/>
    </location>
    <ligand>
        <name>ATP</name>
        <dbReference type="ChEBI" id="CHEBI:30616"/>
    </ligand>
</feature>
<dbReference type="STRING" id="74031.SAMN04488077_11590"/>
<feature type="binding site" evidence="9">
    <location>
        <position position="12"/>
    </location>
    <ligand>
        <name>ATP</name>
        <dbReference type="ChEBI" id="CHEBI:30616"/>
    </ligand>
</feature>
<dbReference type="AlphaFoldDB" id="A0A0L6CZP5"/>
<comment type="caution">
    <text evidence="9">Lacks conserved residue(s) required for the propagation of feature annotation.</text>
</comment>
<feature type="binding site" evidence="9">
    <location>
        <position position="242"/>
    </location>
    <ligand>
        <name>glycerol</name>
        <dbReference type="ChEBI" id="CHEBI:17754"/>
    </ligand>
</feature>
<dbReference type="PANTHER" id="PTHR10196:SF78">
    <property type="entry name" value="GLYCEROL KINASE"/>
    <property type="match status" value="1"/>
</dbReference>
<evidence type="ECO:0000256" key="3">
    <source>
        <dbReference type="ARBA" id="ARBA00022679"/>
    </source>
</evidence>
<evidence type="ECO:0000256" key="5">
    <source>
        <dbReference type="ARBA" id="ARBA00022777"/>
    </source>
</evidence>
<comment type="similarity">
    <text evidence="2 9 10">Belongs to the FGGY kinase family.</text>
</comment>
<dbReference type="SUPFAM" id="SSF53067">
    <property type="entry name" value="Actin-like ATPase domain"/>
    <property type="match status" value="2"/>
</dbReference>
<keyword evidence="4 9" id="KW-0547">Nucleotide-binding</keyword>
<comment type="activity regulation">
    <text evidence="9">Inhibited by fructose 1,6-bisphosphate (FBP).</text>
</comment>
<evidence type="ECO:0000256" key="9">
    <source>
        <dbReference type="HAMAP-Rule" id="MF_00186"/>
    </source>
</evidence>
<feature type="domain" description="Carbohydrate kinase FGGY N-terminal" evidence="11">
    <location>
        <begin position="4"/>
        <end position="249"/>
    </location>
</feature>